<dbReference type="InterPro" id="IPR012132">
    <property type="entry name" value="GMC_OxRdtase"/>
</dbReference>
<dbReference type="Proteomes" id="UP001583177">
    <property type="component" value="Unassembled WGS sequence"/>
</dbReference>
<organism evidence="3 4">
    <name type="scientific">Diaporthe australafricana</name>
    <dbReference type="NCBI Taxonomy" id="127596"/>
    <lineage>
        <taxon>Eukaryota</taxon>
        <taxon>Fungi</taxon>
        <taxon>Dikarya</taxon>
        <taxon>Ascomycota</taxon>
        <taxon>Pezizomycotina</taxon>
        <taxon>Sordariomycetes</taxon>
        <taxon>Sordariomycetidae</taxon>
        <taxon>Diaporthales</taxon>
        <taxon>Diaporthaceae</taxon>
        <taxon>Diaporthe</taxon>
    </lineage>
</organism>
<accession>A0ABR3WKF9</accession>
<gene>
    <name evidence="3" type="ORF">Daus18300_007917</name>
</gene>
<reference evidence="3 4" key="1">
    <citation type="journal article" date="2024" name="IMA Fungus">
        <title>IMA Genome - F19 : A genome assembly and annotation guide to empower mycologists, including annotated draft genome sequences of Ceratocystis pirilliformis, Diaporthe australafricana, Fusarium ophioides, Paecilomyces lecythidis, and Sporothrix stenoceras.</title>
        <authorList>
            <person name="Aylward J."/>
            <person name="Wilson A.M."/>
            <person name="Visagie C.M."/>
            <person name="Spraker J."/>
            <person name="Barnes I."/>
            <person name="Buitendag C."/>
            <person name="Ceriani C."/>
            <person name="Del Mar Angel L."/>
            <person name="du Plessis D."/>
            <person name="Fuchs T."/>
            <person name="Gasser K."/>
            <person name="Kramer D."/>
            <person name="Li W."/>
            <person name="Munsamy K."/>
            <person name="Piso A."/>
            <person name="Price J.L."/>
            <person name="Sonnekus B."/>
            <person name="Thomas C."/>
            <person name="van der Nest A."/>
            <person name="van Dijk A."/>
            <person name="van Heerden A."/>
            <person name="van Vuuren N."/>
            <person name="Yilmaz N."/>
            <person name="Duong T.A."/>
            <person name="van der Merwe N.A."/>
            <person name="Wingfield M.J."/>
            <person name="Wingfield B.D."/>
        </authorList>
    </citation>
    <scope>NUCLEOTIDE SEQUENCE [LARGE SCALE GENOMIC DNA]</scope>
    <source>
        <strain evidence="3 4">CMW 18300</strain>
    </source>
</reference>
<keyword evidence="4" id="KW-1185">Reference proteome</keyword>
<comment type="similarity">
    <text evidence="1">Belongs to the GMC oxidoreductase family.</text>
</comment>
<dbReference type="Pfam" id="PF00732">
    <property type="entry name" value="GMC_oxred_N"/>
    <property type="match status" value="1"/>
</dbReference>
<dbReference type="PROSITE" id="PS00624">
    <property type="entry name" value="GMC_OXRED_2"/>
    <property type="match status" value="1"/>
</dbReference>
<dbReference type="PANTHER" id="PTHR11552:SF80">
    <property type="entry name" value="GMC OXIDOREDUCTASE"/>
    <property type="match status" value="1"/>
</dbReference>
<dbReference type="InterPro" id="IPR000172">
    <property type="entry name" value="GMC_OxRdtase_N"/>
</dbReference>
<sequence>MKSQDSESSASLHGEYEYIVVGSGPGGGPVAANLAREGHKVLLLEAGDDQGQDLHAQIPAFFAAFQEGASQRWDFFVKHYDDPEEAAKDPKMTWETPDGAIFVGTNPPAGSKQLGIYYPRAGTLGGCAAHNALAGLLPPAADWDHISKLTGDKSWEYGNVRPLFERLERCRYLPPGTPAHGFHGYVETNLPHPSSFESAKPMVDSLLAVHGTSDGLITDINPLFPEEKEGVYKIALTMSKNGHRSSARDYLVATSNAKDAHGNKKYPLTISTHSLATRVIFNESHKGKKPRAIGVEMLQGQSLYRADPRSDPKTAGVKKVAYASKEVIVAGGTFNSPQLLQLSGIGPKHELKKFGIEVLVDLPGVGTNLQDNYEFGVIGETPTSFSPLGKGTNLTAGDPLLKEWIQSESGGPYASNTGSAATLNKSSVAETHRPDTIIFGVPFAFTGYFPGYSSANPGIPNPWTWDVLKIGSRNTAGTVRLRSKDPRDVPDIDFRYFKQGGAKDLRAMYEGVELARRVNDGVEGFRETVPGPDATTEEQVTSRIKGEAFSHHACSTVAIGADDDAMACLDSKFRVRGVDALRVVDASVFPRVPGSFPTLAIYILAEKATDFILADASKYGDDKILEGVRQLEVLEEDKHDNSIVFAQAKQGQNI</sequence>
<dbReference type="InterPro" id="IPR007867">
    <property type="entry name" value="GMC_OxRtase_C"/>
</dbReference>
<evidence type="ECO:0000256" key="1">
    <source>
        <dbReference type="ARBA" id="ARBA00010790"/>
    </source>
</evidence>
<evidence type="ECO:0000313" key="3">
    <source>
        <dbReference type="EMBL" id="KAL1864137.1"/>
    </source>
</evidence>
<dbReference type="InterPro" id="IPR036188">
    <property type="entry name" value="FAD/NAD-bd_sf"/>
</dbReference>
<dbReference type="SUPFAM" id="SSF54373">
    <property type="entry name" value="FAD-linked reductases, C-terminal domain"/>
    <property type="match status" value="1"/>
</dbReference>
<dbReference type="Pfam" id="PF05199">
    <property type="entry name" value="GMC_oxred_C"/>
    <property type="match status" value="1"/>
</dbReference>
<comment type="caution">
    <text evidence="3">The sequence shown here is derived from an EMBL/GenBank/DDBJ whole genome shotgun (WGS) entry which is preliminary data.</text>
</comment>
<dbReference type="Gene3D" id="3.50.50.60">
    <property type="entry name" value="FAD/NAD(P)-binding domain"/>
    <property type="match status" value="1"/>
</dbReference>
<evidence type="ECO:0000259" key="2">
    <source>
        <dbReference type="PROSITE" id="PS00624"/>
    </source>
</evidence>
<name>A0ABR3WKF9_9PEZI</name>
<feature type="domain" description="Glucose-methanol-choline oxidoreductase N-terminal" evidence="2">
    <location>
        <begin position="332"/>
        <end position="346"/>
    </location>
</feature>
<proteinExistence type="inferred from homology"/>
<dbReference type="EMBL" id="JAWRVE010000071">
    <property type="protein sequence ID" value="KAL1864137.1"/>
    <property type="molecule type" value="Genomic_DNA"/>
</dbReference>
<dbReference type="Gene3D" id="3.30.560.10">
    <property type="entry name" value="Glucose Oxidase, domain 3"/>
    <property type="match status" value="1"/>
</dbReference>
<dbReference type="SUPFAM" id="SSF51905">
    <property type="entry name" value="FAD/NAD(P)-binding domain"/>
    <property type="match status" value="1"/>
</dbReference>
<protein>
    <recommendedName>
        <fullName evidence="2">Glucose-methanol-choline oxidoreductase N-terminal domain-containing protein</fullName>
    </recommendedName>
</protein>
<dbReference type="PIRSF" id="PIRSF000137">
    <property type="entry name" value="Alcohol_oxidase"/>
    <property type="match status" value="1"/>
</dbReference>
<evidence type="ECO:0000313" key="4">
    <source>
        <dbReference type="Proteomes" id="UP001583177"/>
    </source>
</evidence>
<dbReference type="PANTHER" id="PTHR11552">
    <property type="entry name" value="GLUCOSE-METHANOL-CHOLINE GMC OXIDOREDUCTASE"/>
    <property type="match status" value="1"/>
</dbReference>